<protein>
    <submittedName>
        <fullName evidence="1">Uncharacterized protein</fullName>
    </submittedName>
</protein>
<evidence type="ECO:0000313" key="1">
    <source>
        <dbReference type="EMBL" id="PYE53005.1"/>
    </source>
</evidence>
<dbReference type="Proteomes" id="UP000247584">
    <property type="component" value="Unassembled WGS sequence"/>
</dbReference>
<dbReference type="EMBL" id="QJSY01000085">
    <property type="protein sequence ID" value="PYE53005.1"/>
    <property type="molecule type" value="Genomic_DNA"/>
</dbReference>
<name>A0ABX5PHA0_9GAMM</name>
<proteinExistence type="predicted"/>
<accession>A0ABX5PHA0</accession>
<keyword evidence="2" id="KW-1185">Reference proteome</keyword>
<sequence length="190" mass="21690">MNIYKIEAKMPCRNVMVDFGAKLNSKLSSELWKNSLSGLDEGFGQFLNINGDSQVDNFGVVLNSSDFLSCVVPFPIFSKRAAEVLKIVDGLSFVDVGIDGFFDFCIGIINDRVHFIDEEKSRYRPLSNGDLIISDFAYLEPLRDFYIARDKEHNSQFVVSDAFVELCFENKLEIQFKKIEYGKAKSFFDR</sequence>
<comment type="caution">
    <text evidence="1">The sequence shown here is derived from an EMBL/GenBank/DDBJ whole genome shotgun (WGS) entry which is preliminary data.</text>
</comment>
<gene>
    <name evidence="1" type="ORF">C8J23_1852</name>
</gene>
<evidence type="ECO:0000313" key="2">
    <source>
        <dbReference type="Proteomes" id="UP000247584"/>
    </source>
</evidence>
<organism evidence="1 2">
    <name type="scientific">Shewanella chilikensis</name>
    <dbReference type="NCBI Taxonomy" id="558541"/>
    <lineage>
        <taxon>Bacteria</taxon>
        <taxon>Pseudomonadati</taxon>
        <taxon>Pseudomonadota</taxon>
        <taxon>Gammaproteobacteria</taxon>
        <taxon>Alteromonadales</taxon>
        <taxon>Shewanellaceae</taxon>
        <taxon>Shewanella</taxon>
    </lineage>
</organism>
<reference evidence="1 2" key="1">
    <citation type="submission" date="2018-06" db="EMBL/GenBank/DDBJ databases">
        <title>Genomic Encyclopedia of Type Strains, Phase III (KMG-III): the genomes of soil and plant-associated and newly described type strains.</title>
        <authorList>
            <person name="Whitman W."/>
        </authorList>
    </citation>
    <scope>NUCLEOTIDE SEQUENCE [LARGE SCALE GENOMIC DNA]</scope>
    <source>
        <strain evidence="1 2">JC5</strain>
    </source>
</reference>
<dbReference type="RefSeq" id="WP_110691279.1">
    <property type="nucleotide sequence ID" value="NZ_BMXX01000062.1"/>
</dbReference>